<evidence type="ECO:0000313" key="2">
    <source>
        <dbReference type="EMBL" id="KAI1856424.1"/>
    </source>
</evidence>
<accession>A0A9P9WC66</accession>
<reference evidence="2" key="1">
    <citation type="submission" date="2021-03" db="EMBL/GenBank/DDBJ databases">
        <title>Revisited historic fungal species revealed as producer of novel bioactive compounds through whole genome sequencing and comparative genomics.</title>
        <authorList>
            <person name="Vignolle G.A."/>
            <person name="Hochenegger N."/>
            <person name="Mach R.L."/>
            <person name="Mach-Aigner A.R."/>
            <person name="Javad Rahimi M."/>
            <person name="Salim K.A."/>
            <person name="Chan C.M."/>
            <person name="Lim L.B.L."/>
            <person name="Cai F."/>
            <person name="Druzhinina I.S."/>
            <person name="U'Ren J.M."/>
            <person name="Derntl C."/>
        </authorList>
    </citation>
    <scope>NUCLEOTIDE SEQUENCE</scope>
    <source>
        <strain evidence="2">TUCIM 5799</strain>
    </source>
</reference>
<protein>
    <submittedName>
        <fullName evidence="2">Uncharacterized protein</fullName>
    </submittedName>
</protein>
<gene>
    <name evidence="2" type="ORF">JX265_011671</name>
</gene>
<feature type="compositionally biased region" description="Gly residues" evidence="1">
    <location>
        <begin position="1"/>
        <end position="23"/>
    </location>
</feature>
<dbReference type="EMBL" id="JAFIMR010000044">
    <property type="protein sequence ID" value="KAI1856424.1"/>
    <property type="molecule type" value="Genomic_DNA"/>
</dbReference>
<feature type="compositionally biased region" description="Basic and acidic residues" evidence="1">
    <location>
        <begin position="89"/>
        <end position="102"/>
    </location>
</feature>
<keyword evidence="3" id="KW-1185">Reference proteome</keyword>
<name>A0A9P9WC66_9PEZI</name>
<organism evidence="2 3">
    <name type="scientific">Neoarthrinium moseri</name>
    <dbReference type="NCBI Taxonomy" id="1658444"/>
    <lineage>
        <taxon>Eukaryota</taxon>
        <taxon>Fungi</taxon>
        <taxon>Dikarya</taxon>
        <taxon>Ascomycota</taxon>
        <taxon>Pezizomycotina</taxon>
        <taxon>Sordariomycetes</taxon>
        <taxon>Xylariomycetidae</taxon>
        <taxon>Amphisphaeriales</taxon>
        <taxon>Apiosporaceae</taxon>
        <taxon>Neoarthrinium</taxon>
    </lineage>
</organism>
<dbReference type="AlphaFoldDB" id="A0A9P9WC66"/>
<evidence type="ECO:0000256" key="1">
    <source>
        <dbReference type="SAM" id="MobiDB-lite"/>
    </source>
</evidence>
<evidence type="ECO:0000313" key="3">
    <source>
        <dbReference type="Proteomes" id="UP000829685"/>
    </source>
</evidence>
<proteinExistence type="predicted"/>
<feature type="region of interest" description="Disordered" evidence="1">
    <location>
        <begin position="1"/>
        <end position="116"/>
    </location>
</feature>
<sequence length="116" mass="12120">MSTAGSGGSGSGGRGGSSGSGGGDKGKKPATGQGSRGGDGSSRRADPTVPKNFHNPYNSEGVEEKDLPPATQANDMEDTREYYNSTDARGPEDKDRRDKDTGWDSDGYYDNSSYKT</sequence>
<dbReference type="Proteomes" id="UP000829685">
    <property type="component" value="Unassembled WGS sequence"/>
</dbReference>
<comment type="caution">
    <text evidence="2">The sequence shown here is derived from an EMBL/GenBank/DDBJ whole genome shotgun (WGS) entry which is preliminary data.</text>
</comment>